<evidence type="ECO:0000256" key="1">
    <source>
        <dbReference type="ARBA" id="ARBA00004496"/>
    </source>
</evidence>
<evidence type="ECO:0000313" key="10">
    <source>
        <dbReference type="EMBL" id="ATW29145.1"/>
    </source>
</evidence>
<dbReference type="InterPro" id="IPR015262">
    <property type="entry name" value="tRNA_Ile_lys_synt_subst-bd"/>
</dbReference>
<dbReference type="NCBIfam" id="TIGR02433">
    <property type="entry name" value="lysidine_TilS_C"/>
    <property type="match status" value="1"/>
</dbReference>
<dbReference type="SMART" id="SM00977">
    <property type="entry name" value="TilS_C"/>
    <property type="match status" value="1"/>
</dbReference>
<dbReference type="SUPFAM" id="SSF56037">
    <property type="entry name" value="PheT/TilS domain"/>
    <property type="match status" value="1"/>
</dbReference>
<keyword evidence="3 8" id="KW-0436">Ligase</keyword>
<dbReference type="Proteomes" id="UP000230008">
    <property type="component" value="Chromosome"/>
</dbReference>
<keyword evidence="4 8" id="KW-0819">tRNA processing</keyword>
<evidence type="ECO:0000256" key="6">
    <source>
        <dbReference type="ARBA" id="ARBA00022840"/>
    </source>
</evidence>
<keyword evidence="6 8" id="KW-0067">ATP-binding</keyword>
<feature type="binding site" evidence="8">
    <location>
        <begin position="27"/>
        <end position="32"/>
    </location>
    <ligand>
        <name>ATP</name>
        <dbReference type="ChEBI" id="CHEBI:30616"/>
    </ligand>
</feature>
<keyword evidence="2 8" id="KW-0963">Cytoplasm</keyword>
<evidence type="ECO:0000259" key="9">
    <source>
        <dbReference type="SMART" id="SM00977"/>
    </source>
</evidence>
<dbReference type="GO" id="GO:0005737">
    <property type="term" value="C:cytoplasm"/>
    <property type="evidence" value="ECO:0007669"/>
    <property type="project" value="UniProtKB-SubCell"/>
</dbReference>
<dbReference type="PANTHER" id="PTHR43033">
    <property type="entry name" value="TRNA(ILE)-LYSIDINE SYNTHASE-RELATED"/>
    <property type="match status" value="1"/>
</dbReference>
<dbReference type="HAMAP" id="MF_01161">
    <property type="entry name" value="tRNA_Ile_lys_synt"/>
    <property type="match status" value="1"/>
</dbReference>
<reference evidence="11" key="1">
    <citation type="submission" date="2016-10" db="EMBL/GenBank/DDBJ databases">
        <authorList>
            <person name="Chevignon G."/>
        </authorList>
    </citation>
    <scope>NUCLEOTIDE SEQUENCE [LARGE SCALE GENOMIC DNA]</scope>
    <source>
        <strain evidence="11">A2C</strain>
    </source>
</reference>
<comment type="function">
    <text evidence="8">Ligates lysine onto the cytidine present at position 34 of the AUA codon-specific tRNA(Ile) that contains the anticodon CAU, in an ATP-dependent manner. Cytidine is converted to lysidine, thus changing the amino acid specificity of the tRNA from methionine to isoleucine.</text>
</comment>
<dbReference type="EC" id="6.3.4.19" evidence="8"/>
<dbReference type="Pfam" id="PF09179">
    <property type="entry name" value="TilS"/>
    <property type="match status" value="1"/>
</dbReference>
<evidence type="ECO:0000256" key="2">
    <source>
        <dbReference type="ARBA" id="ARBA00022490"/>
    </source>
</evidence>
<evidence type="ECO:0000256" key="7">
    <source>
        <dbReference type="ARBA" id="ARBA00048539"/>
    </source>
</evidence>
<dbReference type="GO" id="GO:0032267">
    <property type="term" value="F:tRNA(Ile)-lysidine synthase activity"/>
    <property type="evidence" value="ECO:0007669"/>
    <property type="project" value="UniProtKB-EC"/>
</dbReference>
<dbReference type="Gene3D" id="1.20.59.20">
    <property type="match status" value="1"/>
</dbReference>
<dbReference type="SUPFAM" id="SSF82829">
    <property type="entry name" value="MesJ substrate recognition domain-like"/>
    <property type="match status" value="1"/>
</dbReference>
<organism evidence="10 11">
    <name type="scientific">Candidatus Williamhamiltonella defendens</name>
    <dbReference type="NCBI Taxonomy" id="138072"/>
    <lineage>
        <taxon>Bacteria</taxon>
        <taxon>Pseudomonadati</taxon>
        <taxon>Pseudomonadota</taxon>
        <taxon>Gammaproteobacteria</taxon>
        <taxon>Enterobacterales</taxon>
        <taxon>Enterobacteriaceae</taxon>
        <taxon>aphid secondary symbionts</taxon>
        <taxon>Candidatus Williamhamiltonella</taxon>
    </lineage>
</organism>
<dbReference type="GO" id="GO:0005524">
    <property type="term" value="F:ATP binding"/>
    <property type="evidence" value="ECO:0007669"/>
    <property type="project" value="UniProtKB-UniRule"/>
</dbReference>
<keyword evidence="5 8" id="KW-0547">Nucleotide-binding</keyword>
<comment type="subcellular location">
    <subcellularLocation>
        <location evidence="1 8">Cytoplasm</location>
    </subcellularLocation>
</comment>
<dbReference type="InterPro" id="IPR012094">
    <property type="entry name" value="tRNA_Ile_lys_synt"/>
</dbReference>
<reference evidence="11" key="2">
    <citation type="submission" date="2017-11" db="EMBL/GenBank/DDBJ databases">
        <title>PacBio sequencing of new strain of the secondary endosymbiont Candidatus Hamiltonella defensa.</title>
        <authorList>
            <person name="Strand M.R."/>
            <person name="Oliver K."/>
        </authorList>
    </citation>
    <scope>NUCLEOTIDE SEQUENCE [LARGE SCALE GENOMIC DNA]</scope>
    <source>
        <strain evidence="11">A2C</strain>
    </source>
</reference>
<dbReference type="InterPro" id="IPR012796">
    <property type="entry name" value="Lysidine-tRNA-synth_C"/>
</dbReference>
<dbReference type="Pfam" id="PF11734">
    <property type="entry name" value="TilS_C"/>
    <property type="match status" value="1"/>
</dbReference>
<dbReference type="EMBL" id="CP017606">
    <property type="protein sequence ID" value="ATW29145.1"/>
    <property type="molecule type" value="Genomic_DNA"/>
</dbReference>
<comment type="similarity">
    <text evidence="8">Belongs to the tRNA(Ile)-lysidine synthase family.</text>
</comment>
<evidence type="ECO:0000256" key="8">
    <source>
        <dbReference type="HAMAP-Rule" id="MF_01161"/>
    </source>
</evidence>
<name>A0A2D3T5R0_9ENTR</name>
<evidence type="ECO:0000256" key="4">
    <source>
        <dbReference type="ARBA" id="ARBA00022694"/>
    </source>
</evidence>
<dbReference type="Gene3D" id="3.40.50.620">
    <property type="entry name" value="HUPs"/>
    <property type="match status" value="1"/>
</dbReference>
<dbReference type="GO" id="GO:0006400">
    <property type="term" value="P:tRNA modification"/>
    <property type="evidence" value="ECO:0007669"/>
    <property type="project" value="UniProtKB-UniRule"/>
</dbReference>
<evidence type="ECO:0000313" key="11">
    <source>
        <dbReference type="Proteomes" id="UP000230008"/>
    </source>
</evidence>
<dbReference type="SUPFAM" id="SSF52402">
    <property type="entry name" value="Adenine nucleotide alpha hydrolases-like"/>
    <property type="match status" value="1"/>
</dbReference>
<protein>
    <recommendedName>
        <fullName evidence="8">tRNA(Ile)-lysidine synthase</fullName>
        <ecNumber evidence="8">6.3.4.19</ecNumber>
    </recommendedName>
    <alternativeName>
        <fullName evidence="8">tRNA(Ile)-2-lysyl-cytidine synthase</fullName>
    </alternativeName>
    <alternativeName>
        <fullName evidence="8">tRNA(Ile)-lysidine synthetase</fullName>
    </alternativeName>
</protein>
<accession>A0A2D3T5R0</accession>
<dbReference type="InterPro" id="IPR012795">
    <property type="entry name" value="tRNA_Ile_lys_synt_N"/>
</dbReference>
<dbReference type="NCBIfam" id="TIGR02432">
    <property type="entry name" value="lysidine_TilS_N"/>
    <property type="match status" value="1"/>
</dbReference>
<dbReference type="CDD" id="cd01992">
    <property type="entry name" value="TilS_N"/>
    <property type="match status" value="1"/>
</dbReference>
<dbReference type="RefSeq" id="WP_100102914.1">
    <property type="nucleotide sequence ID" value="NZ_CAWNMT010000001.1"/>
</dbReference>
<dbReference type="Pfam" id="PF01171">
    <property type="entry name" value="ATP_bind_3"/>
    <property type="match status" value="1"/>
</dbReference>
<evidence type="ECO:0000256" key="5">
    <source>
        <dbReference type="ARBA" id="ARBA00022741"/>
    </source>
</evidence>
<dbReference type="AlphaFoldDB" id="A0A2D3T5R0"/>
<comment type="catalytic activity">
    <reaction evidence="7 8">
        <text>cytidine(34) in tRNA(Ile2) + L-lysine + ATP = lysidine(34) in tRNA(Ile2) + AMP + diphosphate + H(+)</text>
        <dbReference type="Rhea" id="RHEA:43744"/>
        <dbReference type="Rhea" id="RHEA-COMP:10625"/>
        <dbReference type="Rhea" id="RHEA-COMP:10670"/>
        <dbReference type="ChEBI" id="CHEBI:15378"/>
        <dbReference type="ChEBI" id="CHEBI:30616"/>
        <dbReference type="ChEBI" id="CHEBI:32551"/>
        <dbReference type="ChEBI" id="CHEBI:33019"/>
        <dbReference type="ChEBI" id="CHEBI:82748"/>
        <dbReference type="ChEBI" id="CHEBI:83665"/>
        <dbReference type="ChEBI" id="CHEBI:456215"/>
        <dbReference type="EC" id="6.3.4.19"/>
    </reaction>
</comment>
<proteinExistence type="inferred from homology"/>
<gene>
    <name evidence="8" type="primary">tilS</name>
    <name evidence="10" type="ORF">BJP41_00945</name>
</gene>
<comment type="domain">
    <text evidence="8">The N-terminal region contains the highly conserved SGGXDS motif, predicted to be a P-loop motif involved in ATP binding.</text>
</comment>
<dbReference type="InterPro" id="IPR011063">
    <property type="entry name" value="TilS/TtcA_N"/>
</dbReference>
<evidence type="ECO:0000256" key="3">
    <source>
        <dbReference type="ARBA" id="ARBA00022598"/>
    </source>
</evidence>
<feature type="domain" description="Lysidine-tRNA(Ile) synthetase C-terminal" evidence="9">
    <location>
        <begin position="382"/>
        <end position="454"/>
    </location>
</feature>
<sequence length="457" mass="52534">MKKMASFSLTTLLKNLGKHHKFLVAFSGGLDSTVLLHGLLSLRDQNHLKLNIRAIHTHEKLIHRPENWSKDADQRLTHCQSQCEQWKVPLEVVKMEVEPRGKGIEAAARTVRYQIFSNALKKDEVLLTGHHQNDQSETVLLALKRGSGPAGLSGMPLAMPLGQSQLLRPQLSFSRHSLQLYALEKGILWMEDEDNQNDRFDRNFLRRHILPLLTERWPHFLESTSRSAALCAEQETLLDELLSEQLCQLQSQEGTLSIQGLAACSEVKRNALLRRWLDSKKVPMPSRDQLARLWKEVALAKSDAQPYLQCGEYQIRRFREHLYLFKSSKKSQPCPALFSIKWPFTPESDNKLVLPDHLGELKCTPYRREGQVIRAPQKNEVISIRFGLTGNIKILGRDRSRHSKKLWQELGIPPWERKRIPLLYFNETLIAAAEVFVTEEGEAKQGEPHCYLEWVKS</sequence>
<dbReference type="PANTHER" id="PTHR43033:SF1">
    <property type="entry name" value="TRNA(ILE)-LYSIDINE SYNTHASE-RELATED"/>
    <property type="match status" value="1"/>
</dbReference>
<dbReference type="InterPro" id="IPR014729">
    <property type="entry name" value="Rossmann-like_a/b/a_fold"/>
</dbReference>